<proteinExistence type="predicted"/>
<evidence type="ECO:0000256" key="1">
    <source>
        <dbReference type="SAM" id="MobiDB-lite"/>
    </source>
</evidence>
<dbReference type="Proteomes" id="UP000011115">
    <property type="component" value="Unassembled WGS sequence"/>
</dbReference>
<accession>M1AHE9</accession>
<feature type="compositionally biased region" description="Basic and acidic residues" evidence="1">
    <location>
        <begin position="1"/>
        <end position="15"/>
    </location>
</feature>
<dbReference type="EnsemblPlants" id="PGSC0003DMT400022899">
    <property type="protein sequence ID" value="PGSC0003DMT400022899"/>
    <property type="gene ID" value="PGSC0003DMG402008875"/>
</dbReference>
<dbReference type="AlphaFoldDB" id="M1AHE9"/>
<organism evidence="2 3">
    <name type="scientific">Solanum tuberosum</name>
    <name type="common">Potato</name>
    <dbReference type="NCBI Taxonomy" id="4113"/>
    <lineage>
        <taxon>Eukaryota</taxon>
        <taxon>Viridiplantae</taxon>
        <taxon>Streptophyta</taxon>
        <taxon>Embryophyta</taxon>
        <taxon>Tracheophyta</taxon>
        <taxon>Spermatophyta</taxon>
        <taxon>Magnoliopsida</taxon>
        <taxon>eudicotyledons</taxon>
        <taxon>Gunneridae</taxon>
        <taxon>Pentapetalae</taxon>
        <taxon>asterids</taxon>
        <taxon>lamiids</taxon>
        <taxon>Solanales</taxon>
        <taxon>Solanaceae</taxon>
        <taxon>Solanoideae</taxon>
        <taxon>Solaneae</taxon>
        <taxon>Solanum</taxon>
    </lineage>
</organism>
<dbReference type="HOGENOM" id="CLU_3110235_0_0_1"/>
<keyword evidence="3" id="KW-1185">Reference proteome</keyword>
<evidence type="ECO:0000313" key="2">
    <source>
        <dbReference type="EnsemblPlants" id="PGSC0003DMT400022899"/>
    </source>
</evidence>
<protein>
    <submittedName>
        <fullName evidence="2">Uncharacterized protein</fullName>
    </submittedName>
</protein>
<dbReference type="PaxDb" id="4113-PGSC0003DMT400022899"/>
<dbReference type="Gramene" id="PGSC0003DMT400022899">
    <property type="protein sequence ID" value="PGSC0003DMT400022899"/>
    <property type="gene ID" value="PGSC0003DMG402008875"/>
</dbReference>
<reference evidence="2" key="2">
    <citation type="submission" date="2015-06" db="UniProtKB">
        <authorList>
            <consortium name="EnsemblPlants"/>
        </authorList>
    </citation>
    <scope>IDENTIFICATION</scope>
    <source>
        <strain evidence="2">DM1-3 516 R44</strain>
    </source>
</reference>
<feature type="region of interest" description="Disordered" evidence="1">
    <location>
        <begin position="1"/>
        <end position="22"/>
    </location>
</feature>
<name>M1AHE9_SOLTU</name>
<sequence>MPVSHFDRPKERSEEPPASIHHLKGKLVQPLKLFPSGEQSLVPACKDLDDN</sequence>
<evidence type="ECO:0000313" key="3">
    <source>
        <dbReference type="Proteomes" id="UP000011115"/>
    </source>
</evidence>
<dbReference type="InParanoid" id="M1AHE9"/>
<reference evidence="3" key="1">
    <citation type="journal article" date="2011" name="Nature">
        <title>Genome sequence and analysis of the tuber crop potato.</title>
        <authorList>
            <consortium name="The Potato Genome Sequencing Consortium"/>
        </authorList>
    </citation>
    <scope>NUCLEOTIDE SEQUENCE [LARGE SCALE GENOMIC DNA]</scope>
    <source>
        <strain evidence="3">cv. DM1-3 516 R44</strain>
    </source>
</reference>